<accession>A0A917EMM7</accession>
<dbReference type="SUPFAM" id="SSF47781">
    <property type="entry name" value="RuvA domain 2-like"/>
    <property type="match status" value="1"/>
</dbReference>
<proteinExistence type="predicted"/>
<keyword evidence="2" id="KW-0472">Membrane</keyword>
<evidence type="ECO:0000313" key="4">
    <source>
        <dbReference type="EMBL" id="GGE63476.1"/>
    </source>
</evidence>
<dbReference type="Pfam" id="PF10531">
    <property type="entry name" value="SLBB"/>
    <property type="match status" value="1"/>
</dbReference>
<reference evidence="4" key="1">
    <citation type="journal article" date="2014" name="Int. J. Syst. Evol. Microbiol.">
        <title>Complete genome sequence of Corynebacterium casei LMG S-19264T (=DSM 44701T), isolated from a smear-ripened cheese.</title>
        <authorList>
            <consortium name="US DOE Joint Genome Institute (JGI-PGF)"/>
            <person name="Walter F."/>
            <person name="Albersmeier A."/>
            <person name="Kalinowski J."/>
            <person name="Ruckert C."/>
        </authorList>
    </citation>
    <scope>NUCLEOTIDE SEQUENCE</scope>
    <source>
        <strain evidence="4">CGMCC 1.15388</strain>
    </source>
</reference>
<feature type="domain" description="Soluble ligand binding" evidence="3">
    <location>
        <begin position="118"/>
        <end position="172"/>
    </location>
</feature>
<dbReference type="GO" id="GO:0015627">
    <property type="term" value="C:type II protein secretion system complex"/>
    <property type="evidence" value="ECO:0007669"/>
    <property type="project" value="TreeGrafter"/>
</dbReference>
<keyword evidence="2" id="KW-0812">Transmembrane</keyword>
<protein>
    <submittedName>
        <fullName evidence="4">Competence protein ComEA</fullName>
    </submittedName>
</protein>
<keyword evidence="2" id="KW-1133">Transmembrane helix</keyword>
<keyword evidence="5" id="KW-1185">Reference proteome</keyword>
<dbReference type="GO" id="GO:0015628">
    <property type="term" value="P:protein secretion by the type II secretion system"/>
    <property type="evidence" value="ECO:0007669"/>
    <property type="project" value="TreeGrafter"/>
</dbReference>
<dbReference type="Gene3D" id="3.10.560.10">
    <property type="entry name" value="Outer membrane lipoprotein wza domain like"/>
    <property type="match status" value="1"/>
</dbReference>
<dbReference type="Proteomes" id="UP000633136">
    <property type="component" value="Unassembled WGS sequence"/>
</dbReference>
<dbReference type="InterPro" id="IPR010994">
    <property type="entry name" value="RuvA_2-like"/>
</dbReference>
<dbReference type="RefSeq" id="WP_188682913.1">
    <property type="nucleotide sequence ID" value="NZ_BMIS01000002.1"/>
</dbReference>
<feature type="transmembrane region" description="Helical" evidence="2">
    <location>
        <begin position="34"/>
        <end position="58"/>
    </location>
</feature>
<name>A0A917EMM7_9MICC</name>
<dbReference type="Gene3D" id="1.10.150.320">
    <property type="entry name" value="Photosystem II 12 kDa extrinsic protein"/>
    <property type="match status" value="1"/>
</dbReference>
<evidence type="ECO:0000256" key="2">
    <source>
        <dbReference type="SAM" id="Phobius"/>
    </source>
</evidence>
<dbReference type="InterPro" id="IPR019554">
    <property type="entry name" value="Soluble_ligand-bd"/>
</dbReference>
<reference evidence="4" key="2">
    <citation type="submission" date="2020-09" db="EMBL/GenBank/DDBJ databases">
        <authorList>
            <person name="Sun Q."/>
            <person name="Zhou Y."/>
        </authorList>
    </citation>
    <scope>NUCLEOTIDE SEQUENCE</scope>
    <source>
        <strain evidence="4">CGMCC 1.15388</strain>
    </source>
</reference>
<sequence>MEDEELISRRDRLRQEREERHRIRQERHSAPGRFRLRAMAVVVVAGALVSWLLVSWFGGGSSSPEALPDAPELSRDQSGQEQADEGHAGQRQGSDEEAPPGAEDSASENSAPDDGPTVVHVAGAVESPGVVEVPAGARVHEAIEEAGGPTEEAALHGLNLAEEVQDGVLVWVPTQEEYDAGEGPPADHGQQAGGSSGTEEGQGELINLNTADAAGLEGLPGIGPALAERIVDHRQSHGDFGSLEELAAVSGVGPAILADVEDLVTW</sequence>
<dbReference type="AlphaFoldDB" id="A0A917EMM7"/>
<feature type="region of interest" description="Disordered" evidence="1">
    <location>
        <begin position="178"/>
        <end position="202"/>
    </location>
</feature>
<dbReference type="EMBL" id="BMIS01000002">
    <property type="protein sequence ID" value="GGE63476.1"/>
    <property type="molecule type" value="Genomic_DNA"/>
</dbReference>
<feature type="region of interest" description="Disordered" evidence="1">
    <location>
        <begin position="1"/>
        <end position="25"/>
    </location>
</feature>
<feature type="region of interest" description="Disordered" evidence="1">
    <location>
        <begin position="61"/>
        <end position="119"/>
    </location>
</feature>
<dbReference type="PANTHER" id="PTHR21180">
    <property type="entry name" value="ENDONUCLEASE/EXONUCLEASE/PHOSPHATASE FAMILY DOMAIN-CONTAINING PROTEIN 1"/>
    <property type="match status" value="1"/>
</dbReference>
<comment type="caution">
    <text evidence="4">The sequence shown here is derived from an EMBL/GenBank/DDBJ whole genome shotgun (WGS) entry which is preliminary data.</text>
</comment>
<dbReference type="SUPFAM" id="SSF142984">
    <property type="entry name" value="Nqo1 middle domain-like"/>
    <property type="match status" value="1"/>
</dbReference>
<evidence type="ECO:0000313" key="5">
    <source>
        <dbReference type="Proteomes" id="UP000633136"/>
    </source>
</evidence>
<dbReference type="Pfam" id="PF12836">
    <property type="entry name" value="HHH_3"/>
    <property type="match status" value="1"/>
</dbReference>
<gene>
    <name evidence="4" type="ORF">GCM10011401_08230</name>
</gene>
<evidence type="ECO:0000256" key="1">
    <source>
        <dbReference type="SAM" id="MobiDB-lite"/>
    </source>
</evidence>
<dbReference type="InterPro" id="IPR051675">
    <property type="entry name" value="Endo/Exo/Phosphatase_dom_1"/>
</dbReference>
<evidence type="ECO:0000259" key="3">
    <source>
        <dbReference type="Pfam" id="PF10531"/>
    </source>
</evidence>
<organism evidence="4 5">
    <name type="scientific">Nesterenkonia cremea</name>
    <dbReference type="NCBI Taxonomy" id="1882340"/>
    <lineage>
        <taxon>Bacteria</taxon>
        <taxon>Bacillati</taxon>
        <taxon>Actinomycetota</taxon>
        <taxon>Actinomycetes</taxon>
        <taxon>Micrococcales</taxon>
        <taxon>Micrococcaceae</taxon>
        <taxon>Nesterenkonia</taxon>
    </lineage>
</organism>
<dbReference type="PANTHER" id="PTHR21180:SF32">
    <property type="entry name" value="ENDONUCLEASE_EXONUCLEASE_PHOSPHATASE FAMILY DOMAIN-CONTAINING PROTEIN 1"/>
    <property type="match status" value="1"/>
</dbReference>